<evidence type="ECO:0000256" key="7">
    <source>
        <dbReference type="SAM" id="MobiDB-lite"/>
    </source>
</evidence>
<dbReference type="Proteomes" id="UP000228380">
    <property type="component" value="Chromosome 15"/>
</dbReference>
<dbReference type="GO" id="GO:0005634">
    <property type="term" value="C:nucleus"/>
    <property type="evidence" value="ECO:0007669"/>
    <property type="project" value="UniProtKB-SubCell"/>
</dbReference>
<evidence type="ECO:0000313" key="11">
    <source>
        <dbReference type="RefSeq" id="XP_038990383.1"/>
    </source>
</evidence>
<protein>
    <recommendedName>
        <fullName evidence="6">Protein FAR1-RELATED SEQUENCE</fullName>
    </recommendedName>
</protein>
<gene>
    <name evidence="11" type="primary">LOC103711577</name>
</gene>
<dbReference type="KEGG" id="pda:103711577"/>
<name>A0A8B9B2B4_PHODC</name>
<evidence type="ECO:0000256" key="6">
    <source>
        <dbReference type="RuleBase" id="RU367018"/>
    </source>
</evidence>
<feature type="transmembrane region" description="Helical" evidence="8">
    <location>
        <begin position="732"/>
        <end position="751"/>
    </location>
</feature>
<evidence type="ECO:0000256" key="1">
    <source>
        <dbReference type="ARBA" id="ARBA00005889"/>
    </source>
</evidence>
<dbReference type="GO" id="GO:0008270">
    <property type="term" value="F:zinc ion binding"/>
    <property type="evidence" value="ECO:0007669"/>
    <property type="project" value="UniProtKB-UniRule"/>
</dbReference>
<reference evidence="10" key="1">
    <citation type="journal article" date="2019" name="Nat. Commun.">
        <title>Genome-wide association mapping of date palm fruit traits.</title>
        <authorList>
            <person name="Hazzouri K.M."/>
            <person name="Gros-Balthazard M."/>
            <person name="Flowers J.M."/>
            <person name="Copetti D."/>
            <person name="Lemansour A."/>
            <person name="Lebrun M."/>
            <person name="Masmoudi K."/>
            <person name="Ferrand S."/>
            <person name="Dhar M.I."/>
            <person name="Fresquez Z.A."/>
            <person name="Rosas U."/>
            <person name="Zhang J."/>
            <person name="Talag J."/>
            <person name="Lee S."/>
            <person name="Kudrna D."/>
            <person name="Powell R.F."/>
            <person name="Leitch I.J."/>
            <person name="Krueger R.R."/>
            <person name="Wing R.A."/>
            <person name="Amiri K.M.A."/>
            <person name="Purugganan M.D."/>
        </authorList>
    </citation>
    <scope>NUCLEOTIDE SEQUENCE [LARGE SCALE GENOMIC DNA]</scope>
    <source>
        <strain evidence="10">cv. Khalas</strain>
    </source>
</reference>
<proteinExistence type="inferred from homology"/>
<keyword evidence="8" id="KW-0472">Membrane</keyword>
<reference evidence="11" key="2">
    <citation type="submission" date="2025-08" db="UniProtKB">
        <authorList>
            <consortium name="RefSeq"/>
        </authorList>
    </citation>
    <scope>IDENTIFICATION</scope>
    <source>
        <tissue evidence="11">Young leaves</tissue>
    </source>
</reference>
<accession>A0A8B9B2B4</accession>
<keyword evidence="4 6" id="KW-0862">Zinc</keyword>
<dbReference type="InterPro" id="IPR004330">
    <property type="entry name" value="FAR1_DNA_bnd_dom"/>
</dbReference>
<dbReference type="Pfam" id="PF04434">
    <property type="entry name" value="SWIM"/>
    <property type="match status" value="1"/>
</dbReference>
<evidence type="ECO:0000256" key="4">
    <source>
        <dbReference type="ARBA" id="ARBA00022833"/>
    </source>
</evidence>
<feature type="compositionally biased region" description="Acidic residues" evidence="7">
    <location>
        <begin position="136"/>
        <end position="165"/>
    </location>
</feature>
<feature type="region of interest" description="Disordered" evidence="7">
    <location>
        <begin position="136"/>
        <end position="168"/>
    </location>
</feature>
<keyword evidence="8" id="KW-1133">Transmembrane helix</keyword>
<dbReference type="PANTHER" id="PTHR31669:SF283">
    <property type="entry name" value="PROTEIN FAR1-RELATED SEQUENCE"/>
    <property type="match status" value="1"/>
</dbReference>
<dbReference type="Pfam" id="PF10551">
    <property type="entry name" value="MULE"/>
    <property type="match status" value="1"/>
</dbReference>
<keyword evidence="2 6" id="KW-0479">Metal-binding</keyword>
<evidence type="ECO:0000256" key="8">
    <source>
        <dbReference type="SAM" id="Phobius"/>
    </source>
</evidence>
<comment type="similarity">
    <text evidence="1 6">Belongs to the FHY3/FAR1 family.</text>
</comment>
<keyword evidence="6" id="KW-0539">Nucleus</keyword>
<dbReference type="Pfam" id="PF03101">
    <property type="entry name" value="FAR1"/>
    <property type="match status" value="1"/>
</dbReference>
<keyword evidence="3 5" id="KW-0863">Zinc-finger</keyword>
<feature type="region of interest" description="Disordered" evidence="7">
    <location>
        <begin position="180"/>
        <end position="200"/>
    </location>
</feature>
<dbReference type="InterPro" id="IPR018289">
    <property type="entry name" value="MULE_transposase_dom"/>
</dbReference>
<comment type="subcellular location">
    <subcellularLocation>
        <location evidence="6">Nucleus</location>
    </subcellularLocation>
</comment>
<dbReference type="SMART" id="SM00575">
    <property type="entry name" value="ZnF_PMZ"/>
    <property type="match status" value="1"/>
</dbReference>
<evidence type="ECO:0000259" key="9">
    <source>
        <dbReference type="PROSITE" id="PS50966"/>
    </source>
</evidence>
<evidence type="ECO:0000256" key="2">
    <source>
        <dbReference type="ARBA" id="ARBA00022723"/>
    </source>
</evidence>
<sequence>MTKLPFSITVRNCSIVLTYGPYQYFRGGRRASSNAVPYVPSPVGPVPRILSAIGRECDVGAFLHGRCYRPCSLSAGKPRPGRAPTLICSAAPFQGPCPLSRFLKRLPKGYSMESTNDGSSQKQANVEDIELAAEIGLVDDDDDSDDDDDHDDDDDDEEEEEEEEAASLIRGSAAIELADPSTDLEVSSLAGNPDEVGGTRSEPSIGMVFQSAVAAYRLYNEYAKHMGFGVRKKLCRRSKTNNEMIAAWYVCTKEGKSAANEKAECSQSARRTGCRAALKVKRMANKEWKVVHFAKEHNHELDLENVCLFRSHMKNRISNRSRINMAGVGHKYAMAAPGKQSGGQDGECQNHMDRGQRRFFAPADAHAIHMLFIHMHSKNPAFFYAVEFDGEQHLKNVLWADAKAKVAYTHFGDVVTFDTTYLTDGYKVPFAPFVGVNHHGQSILLGCALVADQSTASFVWLFKRWLDAMSGRPPKAIISDYNKDIAAAISQVFPETRHRYCLWQILKRVPEKLGDVCEARENFLKKLNKCIYDSTTADEFERRWWKLIHRFGLVNEEWLQSLYKDRQQWVPLYLKDTFFAGMSISQRNESVSTIFHKFITRETGLKELLDKYEVALESKFEDEAQEDFWSFHSKTKERAHPSPFELQLADVYTRNMFEKFQMEVLGISSVFASKSEENGDIATYVVKAYEVQEKRKTRRLLEKEYKVVWNTMERKVCCACRLFEFKGYLCRHALAVFLALGVLEVPSFYILKRWTKDAKSRHVLDEGYTVHGDCSESVAQRFNDICVRSFKFAEEASVTKRSYDVALLSLREAFRRVTHANNSVRKSCQRNYPHNGA</sequence>
<evidence type="ECO:0000256" key="5">
    <source>
        <dbReference type="PROSITE-ProRule" id="PRU00325"/>
    </source>
</evidence>
<dbReference type="GeneID" id="103711577"/>
<dbReference type="RefSeq" id="XP_038990383.1">
    <property type="nucleotide sequence ID" value="XM_039134455.1"/>
</dbReference>
<dbReference type="GO" id="GO:0006355">
    <property type="term" value="P:regulation of DNA-templated transcription"/>
    <property type="evidence" value="ECO:0007669"/>
    <property type="project" value="UniProtKB-UniRule"/>
</dbReference>
<dbReference type="PROSITE" id="PS50966">
    <property type="entry name" value="ZF_SWIM"/>
    <property type="match status" value="1"/>
</dbReference>
<keyword evidence="8" id="KW-0812">Transmembrane</keyword>
<evidence type="ECO:0000313" key="10">
    <source>
        <dbReference type="Proteomes" id="UP000228380"/>
    </source>
</evidence>
<dbReference type="InterPro" id="IPR007527">
    <property type="entry name" value="Znf_SWIM"/>
</dbReference>
<organism evidence="10 11">
    <name type="scientific">Phoenix dactylifera</name>
    <name type="common">Date palm</name>
    <dbReference type="NCBI Taxonomy" id="42345"/>
    <lineage>
        <taxon>Eukaryota</taxon>
        <taxon>Viridiplantae</taxon>
        <taxon>Streptophyta</taxon>
        <taxon>Embryophyta</taxon>
        <taxon>Tracheophyta</taxon>
        <taxon>Spermatophyta</taxon>
        <taxon>Magnoliopsida</taxon>
        <taxon>Liliopsida</taxon>
        <taxon>Arecaceae</taxon>
        <taxon>Coryphoideae</taxon>
        <taxon>Phoeniceae</taxon>
        <taxon>Phoenix</taxon>
    </lineage>
</organism>
<evidence type="ECO:0000256" key="3">
    <source>
        <dbReference type="ARBA" id="ARBA00022771"/>
    </source>
</evidence>
<dbReference type="InterPro" id="IPR031052">
    <property type="entry name" value="FHY3/FAR1"/>
</dbReference>
<keyword evidence="10" id="KW-1185">Reference proteome</keyword>
<dbReference type="AlphaFoldDB" id="A0A8B9B2B4"/>
<dbReference type="InterPro" id="IPR006564">
    <property type="entry name" value="Znf_PMZ"/>
</dbReference>
<dbReference type="PANTHER" id="PTHR31669">
    <property type="entry name" value="PROTEIN FAR1-RELATED SEQUENCE 10-RELATED"/>
    <property type="match status" value="1"/>
</dbReference>
<dbReference type="OrthoDB" id="737874at2759"/>
<comment type="function">
    <text evidence="6">Putative transcription activator involved in regulating light control of development.</text>
</comment>
<feature type="domain" description="SWIM-type" evidence="9">
    <location>
        <begin position="705"/>
        <end position="741"/>
    </location>
</feature>